<dbReference type="RefSeq" id="WP_094887173.1">
    <property type="nucleotide sequence ID" value="NZ_NPMS01000011.1"/>
</dbReference>
<proteinExistence type="predicted"/>
<dbReference type="Pfam" id="PF11132">
    <property type="entry name" value="SplA"/>
    <property type="match status" value="1"/>
</dbReference>
<organism evidence="1 2">
    <name type="scientific">Virgibacillus indicus</name>
    <dbReference type="NCBI Taxonomy" id="2024554"/>
    <lineage>
        <taxon>Bacteria</taxon>
        <taxon>Bacillati</taxon>
        <taxon>Bacillota</taxon>
        <taxon>Bacilli</taxon>
        <taxon>Bacillales</taxon>
        <taxon>Bacillaceae</taxon>
        <taxon>Virgibacillus</taxon>
    </lineage>
</organism>
<sequence length="83" mass="9400">MEQNYRPGEIAYIIIRNPHAQGVAQVQQAAIVHHPENPNKLALFLHDNYYPLTDEFAIFPTEDEAEAAYQEAFGSVENGEYHG</sequence>
<reference evidence="1 2" key="1">
    <citation type="submission" date="2017-08" db="EMBL/GenBank/DDBJ databases">
        <title>Virgibacillus indicus sp. nov. and Virgibacillus profoundi sp. nov, two moderately halophilic bacteria isolated from marine sediment by using the Microfluidic Streak Plate.</title>
        <authorList>
            <person name="Xu B."/>
            <person name="Hu B."/>
            <person name="Wang J."/>
            <person name="Zhu Y."/>
            <person name="Huang L."/>
            <person name="Du W."/>
            <person name="Huang Y."/>
        </authorList>
    </citation>
    <scope>NUCLEOTIDE SEQUENCE [LARGE SCALE GENOMIC DNA]</scope>
    <source>
        <strain evidence="1 2">IO3-P2-C2</strain>
    </source>
</reference>
<evidence type="ECO:0000313" key="1">
    <source>
        <dbReference type="EMBL" id="OZU87384.1"/>
    </source>
</evidence>
<dbReference type="Proteomes" id="UP000216498">
    <property type="component" value="Unassembled WGS sequence"/>
</dbReference>
<name>A0A265N7D3_9BACI</name>
<dbReference type="AlphaFoldDB" id="A0A265N7D3"/>
<accession>A0A265N7D3</accession>
<keyword evidence="2" id="KW-1185">Reference proteome</keyword>
<evidence type="ECO:0000313" key="2">
    <source>
        <dbReference type="Proteomes" id="UP000216498"/>
    </source>
</evidence>
<dbReference type="EMBL" id="NPMS01000011">
    <property type="protein sequence ID" value="OZU87384.1"/>
    <property type="molecule type" value="Genomic_DNA"/>
</dbReference>
<protein>
    <submittedName>
        <fullName evidence="1">Transcriptional regulator</fullName>
    </submittedName>
</protein>
<dbReference type="InterPro" id="IPR022608">
    <property type="entry name" value="Tscrpt_reg_SplA"/>
</dbReference>
<dbReference type="OrthoDB" id="2970581at2"/>
<gene>
    <name evidence="1" type="ORF">CIL03_17320</name>
</gene>
<comment type="caution">
    <text evidence="1">The sequence shown here is derived from an EMBL/GenBank/DDBJ whole genome shotgun (WGS) entry which is preliminary data.</text>
</comment>